<dbReference type="Proteomes" id="UP001157502">
    <property type="component" value="Chromosome 12"/>
</dbReference>
<evidence type="ECO:0000313" key="2">
    <source>
        <dbReference type="Proteomes" id="UP001157502"/>
    </source>
</evidence>
<gene>
    <name evidence="1" type="ORF">DPEC_G00152350</name>
</gene>
<name>A0ACC2GK44_DALPE</name>
<evidence type="ECO:0000313" key="1">
    <source>
        <dbReference type="EMBL" id="KAJ8003818.1"/>
    </source>
</evidence>
<reference evidence="1" key="1">
    <citation type="submission" date="2021-05" db="EMBL/GenBank/DDBJ databases">
        <authorList>
            <person name="Pan Q."/>
            <person name="Jouanno E."/>
            <person name="Zahm M."/>
            <person name="Klopp C."/>
            <person name="Cabau C."/>
            <person name="Louis A."/>
            <person name="Berthelot C."/>
            <person name="Parey E."/>
            <person name="Roest Crollius H."/>
            <person name="Montfort J."/>
            <person name="Robinson-Rechavi M."/>
            <person name="Bouchez O."/>
            <person name="Lampietro C."/>
            <person name="Lopez Roques C."/>
            <person name="Donnadieu C."/>
            <person name="Postlethwait J."/>
            <person name="Bobe J."/>
            <person name="Dillon D."/>
            <person name="Chandos A."/>
            <person name="von Hippel F."/>
            <person name="Guiguen Y."/>
        </authorList>
    </citation>
    <scope>NUCLEOTIDE SEQUENCE</scope>
    <source>
        <strain evidence="1">YG-Jan2019</strain>
    </source>
</reference>
<dbReference type="EMBL" id="CM055739">
    <property type="protein sequence ID" value="KAJ8003818.1"/>
    <property type="molecule type" value="Genomic_DNA"/>
</dbReference>
<organism evidence="1 2">
    <name type="scientific">Dallia pectoralis</name>
    <name type="common">Alaska blackfish</name>
    <dbReference type="NCBI Taxonomy" id="75939"/>
    <lineage>
        <taxon>Eukaryota</taxon>
        <taxon>Metazoa</taxon>
        <taxon>Chordata</taxon>
        <taxon>Craniata</taxon>
        <taxon>Vertebrata</taxon>
        <taxon>Euteleostomi</taxon>
        <taxon>Actinopterygii</taxon>
        <taxon>Neopterygii</taxon>
        <taxon>Teleostei</taxon>
        <taxon>Protacanthopterygii</taxon>
        <taxon>Esociformes</taxon>
        <taxon>Umbridae</taxon>
        <taxon>Dallia</taxon>
    </lineage>
</organism>
<keyword evidence="2" id="KW-1185">Reference proteome</keyword>
<protein>
    <submittedName>
        <fullName evidence="1">Uncharacterized protein</fullName>
    </submittedName>
</protein>
<proteinExistence type="predicted"/>
<sequence length="82" mass="8809">MALAHSTPNPVTDNYHNFPGSSALSDSSFRFDSDSQSNGEIEGRFRKMNAAPDLQAGSASVVLRPVGRSRPMGVDTYTSQFA</sequence>
<comment type="caution">
    <text evidence="1">The sequence shown here is derived from an EMBL/GenBank/DDBJ whole genome shotgun (WGS) entry which is preliminary data.</text>
</comment>
<accession>A0ACC2GK44</accession>